<name>A0ABQ2CYQ2_9DEIO</name>
<organism evidence="2 3">
    <name type="scientific">Deinococcus roseus</name>
    <dbReference type="NCBI Taxonomy" id="392414"/>
    <lineage>
        <taxon>Bacteria</taxon>
        <taxon>Thermotogati</taxon>
        <taxon>Deinococcota</taxon>
        <taxon>Deinococci</taxon>
        <taxon>Deinococcales</taxon>
        <taxon>Deinococcaceae</taxon>
        <taxon>Deinococcus</taxon>
    </lineage>
</organism>
<dbReference type="Proteomes" id="UP000632222">
    <property type="component" value="Unassembled WGS sequence"/>
</dbReference>
<gene>
    <name evidence="2" type="ORF">GCM10008938_18230</name>
</gene>
<evidence type="ECO:0000313" key="3">
    <source>
        <dbReference type="Proteomes" id="UP000632222"/>
    </source>
</evidence>
<dbReference type="CDD" id="cd19092">
    <property type="entry name" value="AKR_BsYcsN_EcYdhF-like"/>
    <property type="match status" value="1"/>
</dbReference>
<dbReference type="RefSeq" id="WP_189002374.1">
    <property type="nucleotide sequence ID" value="NZ_BMOD01000005.1"/>
</dbReference>
<keyword evidence="3" id="KW-1185">Reference proteome</keyword>
<dbReference type="SUPFAM" id="SSF51430">
    <property type="entry name" value="NAD(P)-linked oxidoreductase"/>
    <property type="match status" value="1"/>
</dbReference>
<dbReference type="PANTHER" id="PTHR43364">
    <property type="entry name" value="NADH-SPECIFIC METHYLGLYOXAL REDUCTASE-RELATED"/>
    <property type="match status" value="1"/>
</dbReference>
<protein>
    <submittedName>
        <fullName evidence="2">Oxidoreductase</fullName>
    </submittedName>
</protein>
<evidence type="ECO:0000259" key="1">
    <source>
        <dbReference type="Pfam" id="PF00248"/>
    </source>
</evidence>
<dbReference type="Gene3D" id="3.20.20.100">
    <property type="entry name" value="NADP-dependent oxidoreductase domain"/>
    <property type="match status" value="1"/>
</dbReference>
<sequence length="299" mass="33563">MTLLTELKPGALKLSRIIAGAWRMGDWNWNAQQRLAWIEQCLERGVSSFDHADIYGNYSVEDLFGEALALQPQLRERIQLVSKCGIKLLSDRRPEHRIKSYDYSSTHIRESVENSLKALRTDHLDLLLLHRPSPLLNADEVAETFAALKQEGKVLHFGVSNFSPAQFALLNSRFPLVTNQIELSPLHLDPLHDGTLDQAQELRTAPMVWSPLAQGRVFTGEGDQAQRVRGTLHKLADQHGVAVSTVVYAWILMHPSNPFPITGSQRMSVINEAVQALQVKLSAENWFEVWQAAAGHEVP</sequence>
<comment type="caution">
    <text evidence="2">The sequence shown here is derived from an EMBL/GenBank/DDBJ whole genome shotgun (WGS) entry which is preliminary data.</text>
</comment>
<dbReference type="InterPro" id="IPR036812">
    <property type="entry name" value="NAD(P)_OxRdtase_dom_sf"/>
</dbReference>
<evidence type="ECO:0000313" key="2">
    <source>
        <dbReference type="EMBL" id="GGJ32358.1"/>
    </source>
</evidence>
<dbReference type="InterPro" id="IPR050523">
    <property type="entry name" value="AKR_Detox_Biosynth"/>
</dbReference>
<dbReference type="EMBL" id="BMOD01000005">
    <property type="protein sequence ID" value="GGJ32358.1"/>
    <property type="molecule type" value="Genomic_DNA"/>
</dbReference>
<feature type="domain" description="NADP-dependent oxidoreductase" evidence="1">
    <location>
        <begin position="16"/>
        <end position="288"/>
    </location>
</feature>
<dbReference type="PANTHER" id="PTHR43364:SF1">
    <property type="entry name" value="OXIDOREDUCTASE YDHF"/>
    <property type="match status" value="1"/>
</dbReference>
<accession>A0ABQ2CYQ2</accession>
<dbReference type="InterPro" id="IPR023210">
    <property type="entry name" value="NADP_OxRdtase_dom"/>
</dbReference>
<reference evidence="3" key="1">
    <citation type="journal article" date="2019" name="Int. J. Syst. Evol. Microbiol.">
        <title>The Global Catalogue of Microorganisms (GCM) 10K type strain sequencing project: providing services to taxonomists for standard genome sequencing and annotation.</title>
        <authorList>
            <consortium name="The Broad Institute Genomics Platform"/>
            <consortium name="The Broad Institute Genome Sequencing Center for Infectious Disease"/>
            <person name="Wu L."/>
            <person name="Ma J."/>
        </authorList>
    </citation>
    <scope>NUCLEOTIDE SEQUENCE [LARGE SCALE GENOMIC DNA]</scope>
    <source>
        <strain evidence="3">JCM 14370</strain>
    </source>
</reference>
<dbReference type="Pfam" id="PF00248">
    <property type="entry name" value="Aldo_ket_red"/>
    <property type="match status" value="1"/>
</dbReference>
<proteinExistence type="predicted"/>